<dbReference type="EMBL" id="MN739451">
    <property type="protein sequence ID" value="QHT05252.1"/>
    <property type="molecule type" value="Genomic_DNA"/>
</dbReference>
<protein>
    <submittedName>
        <fullName evidence="1">Uncharacterized protein</fullName>
    </submittedName>
</protein>
<accession>A0A6C0CM81</accession>
<dbReference type="AlphaFoldDB" id="A0A6C0CM81"/>
<evidence type="ECO:0000313" key="1">
    <source>
        <dbReference type="EMBL" id="QHT05252.1"/>
    </source>
</evidence>
<proteinExistence type="predicted"/>
<name>A0A6C0CM81_9ZZZZ</name>
<sequence>MSYFLWSQLQKLPDDIIRECIIPYTYQPQSPLLCADIRSFYNTYHNMCEIYSLAYPLHNESKESLSNDIVRFLNDDFATMYGYRKFYINVYRRHFMNRDKDIDTIIGCIQKTETKIPNDIQIHIGILTPQERLKLEDFLMDNTFSID</sequence>
<organism evidence="1">
    <name type="scientific">viral metagenome</name>
    <dbReference type="NCBI Taxonomy" id="1070528"/>
    <lineage>
        <taxon>unclassified sequences</taxon>
        <taxon>metagenomes</taxon>
        <taxon>organismal metagenomes</taxon>
    </lineage>
</organism>
<reference evidence="1" key="1">
    <citation type="journal article" date="2020" name="Nature">
        <title>Giant virus diversity and host interactions through global metagenomics.</title>
        <authorList>
            <person name="Schulz F."/>
            <person name="Roux S."/>
            <person name="Paez-Espino D."/>
            <person name="Jungbluth S."/>
            <person name="Walsh D.A."/>
            <person name="Denef V.J."/>
            <person name="McMahon K.D."/>
            <person name="Konstantinidis K.T."/>
            <person name="Eloe-Fadrosh E.A."/>
            <person name="Kyrpides N.C."/>
            <person name="Woyke T."/>
        </authorList>
    </citation>
    <scope>NUCLEOTIDE SEQUENCE</scope>
    <source>
        <strain evidence="1">GVMAG-M-3300021375-17</strain>
    </source>
</reference>